<dbReference type="PANTHER" id="PTHR40069">
    <property type="entry name" value="YWBE PROTEIN"/>
    <property type="match status" value="1"/>
</dbReference>
<dbReference type="Pfam" id="PF09962">
    <property type="entry name" value="DUF2196"/>
    <property type="match status" value="1"/>
</dbReference>
<dbReference type="AlphaFoldDB" id="A0AA39YBJ0"/>
<sequence length="170" mass="17671">MQRVPTTRDVLPGAWVNIVLKADQPTGRTVSGAVKDVLTRGNHPRGIKVRLTDGRIGRVQTMADATSAATNTALEGSEGAANADLNVRDEEQPAAAIGLDAYVKPAKQRKSGKGRAHPSSDSTPTAGDSSRETHTTSLPEPDPVSTCPVCGSFEGDAAAVAHHVAGHFDN</sequence>
<feature type="region of interest" description="Disordered" evidence="1">
    <location>
        <begin position="96"/>
        <end position="144"/>
    </location>
</feature>
<evidence type="ECO:0000313" key="2">
    <source>
        <dbReference type="EMBL" id="KAK0648477.1"/>
    </source>
</evidence>
<dbReference type="PANTHER" id="PTHR40069:SF1">
    <property type="entry name" value="YWBE PROTEIN"/>
    <property type="match status" value="1"/>
</dbReference>
<gene>
    <name evidence="2" type="ORF">B0T16DRAFT_388700</name>
</gene>
<keyword evidence="3" id="KW-1185">Reference proteome</keyword>
<dbReference type="EMBL" id="JAULSV010000003">
    <property type="protein sequence ID" value="KAK0648477.1"/>
    <property type="molecule type" value="Genomic_DNA"/>
</dbReference>
<evidence type="ECO:0000256" key="1">
    <source>
        <dbReference type="SAM" id="MobiDB-lite"/>
    </source>
</evidence>
<organism evidence="2 3">
    <name type="scientific">Cercophora newfieldiana</name>
    <dbReference type="NCBI Taxonomy" id="92897"/>
    <lineage>
        <taxon>Eukaryota</taxon>
        <taxon>Fungi</taxon>
        <taxon>Dikarya</taxon>
        <taxon>Ascomycota</taxon>
        <taxon>Pezizomycotina</taxon>
        <taxon>Sordariomycetes</taxon>
        <taxon>Sordariomycetidae</taxon>
        <taxon>Sordariales</taxon>
        <taxon>Lasiosphaeriaceae</taxon>
        <taxon>Cercophora</taxon>
    </lineage>
</organism>
<feature type="compositionally biased region" description="Basic residues" evidence="1">
    <location>
        <begin position="106"/>
        <end position="116"/>
    </location>
</feature>
<proteinExistence type="predicted"/>
<evidence type="ECO:0000313" key="3">
    <source>
        <dbReference type="Proteomes" id="UP001174936"/>
    </source>
</evidence>
<comment type="caution">
    <text evidence="2">The sequence shown here is derived from an EMBL/GenBank/DDBJ whole genome shotgun (WGS) entry which is preliminary data.</text>
</comment>
<dbReference type="InterPro" id="IPR019240">
    <property type="entry name" value="DUF2196"/>
</dbReference>
<name>A0AA39YBJ0_9PEZI</name>
<dbReference type="NCBIfam" id="TIGR03833">
    <property type="entry name" value="YwbE family protein"/>
    <property type="match status" value="1"/>
</dbReference>
<accession>A0AA39YBJ0</accession>
<evidence type="ECO:0008006" key="4">
    <source>
        <dbReference type="Google" id="ProtNLM"/>
    </source>
</evidence>
<dbReference type="Proteomes" id="UP001174936">
    <property type="component" value="Unassembled WGS sequence"/>
</dbReference>
<protein>
    <recommendedName>
        <fullName evidence="4">UBZ4-type domain-containing protein</fullName>
    </recommendedName>
</protein>
<feature type="compositionally biased region" description="Polar residues" evidence="1">
    <location>
        <begin position="119"/>
        <end position="128"/>
    </location>
</feature>
<reference evidence="2" key="1">
    <citation type="submission" date="2023-06" db="EMBL/GenBank/DDBJ databases">
        <title>Genome-scale phylogeny and comparative genomics of the fungal order Sordariales.</title>
        <authorList>
            <consortium name="Lawrence Berkeley National Laboratory"/>
            <person name="Hensen N."/>
            <person name="Bonometti L."/>
            <person name="Westerberg I."/>
            <person name="Brannstrom I.O."/>
            <person name="Guillou S."/>
            <person name="Cros-Aarteil S."/>
            <person name="Calhoun S."/>
            <person name="Haridas S."/>
            <person name="Kuo A."/>
            <person name="Mondo S."/>
            <person name="Pangilinan J."/>
            <person name="Riley R."/>
            <person name="Labutti K."/>
            <person name="Andreopoulos B."/>
            <person name="Lipzen A."/>
            <person name="Chen C."/>
            <person name="Yanf M."/>
            <person name="Daum C."/>
            <person name="Ng V."/>
            <person name="Clum A."/>
            <person name="Steindorff A."/>
            <person name="Ohm R."/>
            <person name="Martin F."/>
            <person name="Silar P."/>
            <person name="Natvig D."/>
            <person name="Lalanne C."/>
            <person name="Gautier V."/>
            <person name="Ament-Velasquez S.L."/>
            <person name="Kruys A."/>
            <person name="Hutchinson M.I."/>
            <person name="Powell A.J."/>
            <person name="Barry K."/>
            <person name="Miller A.N."/>
            <person name="Grigoriev I.V."/>
            <person name="Debuchy R."/>
            <person name="Gladieux P."/>
            <person name="Thoren M.H."/>
            <person name="Johannesson H."/>
        </authorList>
    </citation>
    <scope>NUCLEOTIDE SEQUENCE</scope>
    <source>
        <strain evidence="2">SMH2532-1</strain>
    </source>
</reference>